<dbReference type="PANTHER" id="PTHR43429">
    <property type="entry name" value="PYRIDINE NUCLEOTIDE-DISULFIDE OXIDOREDUCTASE DOMAIN-CONTAINING"/>
    <property type="match status" value="1"/>
</dbReference>
<organism evidence="8 9">
    <name type="scientific">Desulfuribacillus alkaliarsenatis</name>
    <dbReference type="NCBI Taxonomy" id="766136"/>
    <lineage>
        <taxon>Bacteria</taxon>
        <taxon>Bacillati</taxon>
        <taxon>Bacillota</taxon>
        <taxon>Desulfuribacillia</taxon>
        <taxon>Desulfuribacillales</taxon>
        <taxon>Desulfuribacillaceae</taxon>
        <taxon>Desulfuribacillus</taxon>
    </lineage>
</organism>
<evidence type="ECO:0000256" key="4">
    <source>
        <dbReference type="ARBA" id="ARBA00022827"/>
    </source>
</evidence>
<dbReference type="InterPro" id="IPR001763">
    <property type="entry name" value="Rhodanese-like_dom"/>
</dbReference>
<dbReference type="RefSeq" id="WP_069643271.1">
    <property type="nucleotide sequence ID" value="NZ_MIJE01000030.1"/>
</dbReference>
<dbReference type="PRINTS" id="PR00368">
    <property type="entry name" value="FADPNR"/>
</dbReference>
<dbReference type="NCBIfam" id="NF010037">
    <property type="entry name" value="PRK13512.1"/>
    <property type="match status" value="1"/>
</dbReference>
<dbReference type="Pfam" id="PF00581">
    <property type="entry name" value="Rhodanese"/>
    <property type="match status" value="1"/>
</dbReference>
<evidence type="ECO:0000313" key="9">
    <source>
        <dbReference type="Proteomes" id="UP000094296"/>
    </source>
</evidence>
<dbReference type="InterPro" id="IPR023753">
    <property type="entry name" value="FAD/NAD-binding_dom"/>
</dbReference>
<reference evidence="8 9" key="1">
    <citation type="submission" date="2016-09" db="EMBL/GenBank/DDBJ databases">
        <title>Draft genome sequence for the type strain of Desulfuribacillus alkaliarsenatis AHT28, an obligately anaerobic, sulfidogenic bacterium isolated from Russian soda lake sediments.</title>
        <authorList>
            <person name="Abin C.A."/>
            <person name="Hollibaugh J.T."/>
        </authorList>
    </citation>
    <scope>NUCLEOTIDE SEQUENCE [LARGE SCALE GENOMIC DNA]</scope>
    <source>
        <strain evidence="8 9">AHT28</strain>
    </source>
</reference>
<evidence type="ECO:0000313" key="8">
    <source>
        <dbReference type="EMBL" id="OEF96688.1"/>
    </source>
</evidence>
<comment type="caution">
    <text evidence="8">The sequence shown here is derived from an EMBL/GenBank/DDBJ whole genome shotgun (WGS) entry which is preliminary data.</text>
</comment>
<gene>
    <name evidence="8" type="ORF">BHF68_06330</name>
</gene>
<dbReference type="GO" id="GO:0016491">
    <property type="term" value="F:oxidoreductase activity"/>
    <property type="evidence" value="ECO:0007669"/>
    <property type="project" value="UniProtKB-KW"/>
</dbReference>
<evidence type="ECO:0000256" key="5">
    <source>
        <dbReference type="ARBA" id="ARBA00023002"/>
    </source>
</evidence>
<dbReference type="InterPro" id="IPR036873">
    <property type="entry name" value="Rhodanese-like_dom_sf"/>
</dbReference>
<dbReference type="SUPFAM" id="SSF52821">
    <property type="entry name" value="Rhodanese/Cell cycle control phosphatase"/>
    <property type="match status" value="1"/>
</dbReference>
<evidence type="ECO:0000259" key="7">
    <source>
        <dbReference type="PROSITE" id="PS50206"/>
    </source>
</evidence>
<dbReference type="InterPro" id="IPR004099">
    <property type="entry name" value="Pyr_nucl-diS_OxRdtase_dimer"/>
</dbReference>
<evidence type="ECO:0000256" key="1">
    <source>
        <dbReference type="ARBA" id="ARBA00001974"/>
    </source>
</evidence>
<keyword evidence="6" id="KW-0676">Redox-active center</keyword>
<comment type="similarity">
    <text evidence="2">Belongs to the class-III pyridine nucleotide-disulfide oxidoreductase family.</text>
</comment>
<keyword evidence="9" id="KW-1185">Reference proteome</keyword>
<dbReference type="SUPFAM" id="SSF55424">
    <property type="entry name" value="FAD/NAD-linked reductases, dimerisation (C-terminal) domain"/>
    <property type="match status" value="1"/>
</dbReference>
<dbReference type="PROSITE" id="PS50206">
    <property type="entry name" value="RHODANESE_3"/>
    <property type="match status" value="1"/>
</dbReference>
<dbReference type="InterPro" id="IPR050260">
    <property type="entry name" value="FAD-bd_OxRdtase"/>
</dbReference>
<name>A0A1E5G1A3_9FIRM</name>
<sequence length="551" mass="61099">MKIVIIGGVAGGASAAARLRRLNEHAEIIMYERGSYISYANCGLPYFIGGKITDKNKLTLQTPESFQDRFRVDVRINQEVIEINRQKRTVIARDISSGSTTEENYDKLILSPGAEPVIPTIPGLNDERIFTLRTIPDTYRIHEYIQKHNVKSAVVIGGGYIGLEMLENLKNAGIEVTLMQRSQQILRMLDFDMASEVHQYLRDIDVNLILNAAINGFSSIGESLAVEYNDGSTVKADIVLLSIGVRPDSQLAKDAGLKVNIKGAIEVDPYLRTSDEHIYAIGDAIEVNNFVTNEPSHIPLAGPANKQGRIVADNIMGANTQFKGTQGTSILKLFDMTIAATGINEKAATGLNYHYDAIHTFSPSHATYYPGATFMSIKTLFDKESGRILGAQLIGFTGVDKRCDVLATAIRANMTAYDLAELELSYAPPFSSAKDPVNMIGFAIENILTNKVYQQHWADIDNVIEKVQQGQAILLDVRTPSEFERGHVDNSLHMPLDNLRSHINELNSSKEIYVYCHSGQRSYIACRILMQHGYSCYNISGGYRLYQILSY</sequence>
<dbReference type="AlphaFoldDB" id="A0A1E5G1A3"/>
<dbReference type="SMART" id="SM00450">
    <property type="entry name" value="RHOD"/>
    <property type="match status" value="1"/>
</dbReference>
<dbReference type="Pfam" id="PF02852">
    <property type="entry name" value="Pyr_redox_dim"/>
    <property type="match status" value="1"/>
</dbReference>
<evidence type="ECO:0000256" key="3">
    <source>
        <dbReference type="ARBA" id="ARBA00022630"/>
    </source>
</evidence>
<evidence type="ECO:0000256" key="2">
    <source>
        <dbReference type="ARBA" id="ARBA00009130"/>
    </source>
</evidence>
<dbReference type="PANTHER" id="PTHR43429:SF1">
    <property type="entry name" value="NAD(P)H SULFUR OXIDOREDUCTASE (COA-DEPENDENT)"/>
    <property type="match status" value="1"/>
</dbReference>
<dbReference type="Proteomes" id="UP000094296">
    <property type="component" value="Unassembled WGS sequence"/>
</dbReference>
<dbReference type="SUPFAM" id="SSF51905">
    <property type="entry name" value="FAD/NAD(P)-binding domain"/>
    <property type="match status" value="1"/>
</dbReference>
<dbReference type="InterPro" id="IPR036188">
    <property type="entry name" value="FAD/NAD-bd_sf"/>
</dbReference>
<keyword evidence="5" id="KW-0560">Oxidoreductase</keyword>
<dbReference type="Pfam" id="PF07992">
    <property type="entry name" value="Pyr_redox_2"/>
    <property type="match status" value="1"/>
</dbReference>
<comment type="cofactor">
    <cofactor evidence="1">
        <name>FAD</name>
        <dbReference type="ChEBI" id="CHEBI:57692"/>
    </cofactor>
</comment>
<feature type="domain" description="Rhodanese" evidence="7">
    <location>
        <begin position="468"/>
        <end position="548"/>
    </location>
</feature>
<dbReference type="Gene3D" id="3.50.50.60">
    <property type="entry name" value="FAD/NAD(P)-binding domain"/>
    <property type="match status" value="2"/>
</dbReference>
<dbReference type="InterPro" id="IPR016156">
    <property type="entry name" value="FAD/NAD-linked_Rdtase_dimer_sf"/>
</dbReference>
<proteinExistence type="inferred from homology"/>
<protein>
    <submittedName>
        <fullName evidence="8">CoA-disulfide reductase</fullName>
    </submittedName>
</protein>
<evidence type="ECO:0000256" key="6">
    <source>
        <dbReference type="ARBA" id="ARBA00023284"/>
    </source>
</evidence>
<dbReference type="PRINTS" id="PR00411">
    <property type="entry name" value="PNDRDTASEI"/>
</dbReference>
<keyword evidence="4" id="KW-0274">FAD</keyword>
<keyword evidence="3" id="KW-0285">Flavoprotein</keyword>
<dbReference type="EMBL" id="MIJE01000030">
    <property type="protein sequence ID" value="OEF96688.1"/>
    <property type="molecule type" value="Genomic_DNA"/>
</dbReference>
<dbReference type="Gene3D" id="3.40.250.10">
    <property type="entry name" value="Rhodanese-like domain"/>
    <property type="match status" value="1"/>
</dbReference>
<accession>A0A1E5G1A3</accession>
<dbReference type="STRING" id="766136.BHF68_06330"/>
<dbReference type="OrthoDB" id="9802028at2"/>